<dbReference type="AlphaFoldDB" id="A0A0V1HVC5"/>
<organism evidence="2 3">
    <name type="scientific">Trichinella zimbabwensis</name>
    <dbReference type="NCBI Taxonomy" id="268475"/>
    <lineage>
        <taxon>Eukaryota</taxon>
        <taxon>Metazoa</taxon>
        <taxon>Ecdysozoa</taxon>
        <taxon>Nematoda</taxon>
        <taxon>Enoplea</taxon>
        <taxon>Dorylaimia</taxon>
        <taxon>Trichinellida</taxon>
        <taxon>Trichinellidae</taxon>
        <taxon>Trichinella</taxon>
    </lineage>
</organism>
<dbReference type="OrthoDB" id="5929871at2759"/>
<comment type="caution">
    <text evidence="2">The sequence shown here is derived from an EMBL/GenBank/DDBJ whole genome shotgun (WGS) entry which is preliminary data.</text>
</comment>
<protein>
    <submittedName>
        <fullName evidence="2">Uncharacterized protein</fullName>
    </submittedName>
</protein>
<dbReference type="Proteomes" id="UP000055024">
    <property type="component" value="Unassembled WGS sequence"/>
</dbReference>
<evidence type="ECO:0000313" key="3">
    <source>
        <dbReference type="Proteomes" id="UP000055024"/>
    </source>
</evidence>
<reference evidence="2 3" key="1">
    <citation type="submission" date="2015-01" db="EMBL/GenBank/DDBJ databases">
        <title>Evolution of Trichinella species and genotypes.</title>
        <authorList>
            <person name="Korhonen P.K."/>
            <person name="Edoardo P."/>
            <person name="Giuseppe L.R."/>
            <person name="Gasser R.B."/>
        </authorList>
    </citation>
    <scope>NUCLEOTIDE SEQUENCE [LARGE SCALE GENOMIC DNA]</scope>
    <source>
        <strain evidence="2">ISS1029</strain>
    </source>
</reference>
<gene>
    <name evidence="2" type="ORF">T11_6936</name>
</gene>
<evidence type="ECO:0000313" key="2">
    <source>
        <dbReference type="EMBL" id="KRZ14135.1"/>
    </source>
</evidence>
<proteinExistence type="predicted"/>
<accession>A0A0V1HVC5</accession>
<name>A0A0V1HVC5_9BILA</name>
<dbReference type="EMBL" id="JYDP01000027">
    <property type="protein sequence ID" value="KRZ14135.1"/>
    <property type="molecule type" value="Genomic_DNA"/>
</dbReference>
<keyword evidence="3" id="KW-1185">Reference proteome</keyword>
<evidence type="ECO:0000256" key="1">
    <source>
        <dbReference type="SAM" id="MobiDB-lite"/>
    </source>
</evidence>
<feature type="region of interest" description="Disordered" evidence="1">
    <location>
        <begin position="21"/>
        <end position="41"/>
    </location>
</feature>
<sequence>MMRRKTLPRIAAAKSAVERLWKEAEQPSTSASTDTDRSGKERARCQLCVSRDNKTSLELPILQLKSVRA</sequence>